<dbReference type="InterPro" id="IPR001314">
    <property type="entry name" value="Peptidase_S1A"/>
</dbReference>
<dbReference type="InterPro" id="IPR043504">
    <property type="entry name" value="Peptidase_S1_PA_chymotrypsin"/>
</dbReference>
<gene>
    <name evidence="6" type="ORF">GE061_005316</name>
</gene>
<dbReference type="InterPro" id="IPR009003">
    <property type="entry name" value="Peptidase_S1_PA"/>
</dbReference>
<dbReference type="Gene3D" id="2.60.120.290">
    <property type="entry name" value="Spermadhesin, CUB domain"/>
    <property type="match status" value="1"/>
</dbReference>
<dbReference type="OrthoDB" id="10061449at2759"/>
<evidence type="ECO:0000256" key="2">
    <source>
        <dbReference type="RuleBase" id="RU363034"/>
    </source>
</evidence>
<dbReference type="PROSITE" id="PS50240">
    <property type="entry name" value="TRYPSIN_DOM"/>
    <property type="match status" value="1"/>
</dbReference>
<accession>A0A8S9WXB6</accession>
<dbReference type="Pfam" id="PF00089">
    <property type="entry name" value="Trypsin"/>
    <property type="match status" value="1"/>
</dbReference>
<organism evidence="6 7">
    <name type="scientific">Apolygus lucorum</name>
    <name type="common">Small green plant bug</name>
    <name type="synonym">Lygocoris lucorum</name>
    <dbReference type="NCBI Taxonomy" id="248454"/>
    <lineage>
        <taxon>Eukaryota</taxon>
        <taxon>Metazoa</taxon>
        <taxon>Ecdysozoa</taxon>
        <taxon>Arthropoda</taxon>
        <taxon>Hexapoda</taxon>
        <taxon>Insecta</taxon>
        <taxon>Pterygota</taxon>
        <taxon>Neoptera</taxon>
        <taxon>Paraneoptera</taxon>
        <taxon>Hemiptera</taxon>
        <taxon>Heteroptera</taxon>
        <taxon>Panheteroptera</taxon>
        <taxon>Cimicomorpha</taxon>
        <taxon>Miridae</taxon>
        <taxon>Mirini</taxon>
        <taxon>Apolygus</taxon>
    </lineage>
</organism>
<dbReference type="PROSITE" id="PS00134">
    <property type="entry name" value="TRYPSIN_HIS"/>
    <property type="match status" value="1"/>
</dbReference>
<feature type="chain" id="PRO_5035859084" description="Peptidase S1 domain-containing protein" evidence="4">
    <location>
        <begin position="19"/>
        <end position="541"/>
    </location>
</feature>
<dbReference type="CDD" id="cd00190">
    <property type="entry name" value="Tryp_SPc"/>
    <property type="match status" value="1"/>
</dbReference>
<dbReference type="InterPro" id="IPR033116">
    <property type="entry name" value="TRYPSIN_SER"/>
</dbReference>
<keyword evidence="4" id="KW-0732">Signal</keyword>
<dbReference type="GO" id="GO:0004252">
    <property type="term" value="F:serine-type endopeptidase activity"/>
    <property type="evidence" value="ECO:0007669"/>
    <property type="project" value="InterPro"/>
</dbReference>
<name>A0A8S9WXB6_APOLU</name>
<dbReference type="PROSITE" id="PS00135">
    <property type="entry name" value="TRYPSIN_SER"/>
    <property type="match status" value="1"/>
</dbReference>
<feature type="signal peptide" evidence="4">
    <location>
        <begin position="1"/>
        <end position="18"/>
    </location>
</feature>
<keyword evidence="2" id="KW-0378">Hydrolase</keyword>
<dbReference type="SMART" id="SM00020">
    <property type="entry name" value="Tryp_SPc"/>
    <property type="match status" value="1"/>
</dbReference>
<evidence type="ECO:0000256" key="3">
    <source>
        <dbReference type="SAM" id="MobiDB-lite"/>
    </source>
</evidence>
<dbReference type="InterPro" id="IPR018114">
    <property type="entry name" value="TRYPSIN_HIS"/>
</dbReference>
<protein>
    <recommendedName>
        <fullName evidence="5">Peptidase S1 domain-containing protein</fullName>
    </recommendedName>
</protein>
<dbReference type="InterPro" id="IPR001254">
    <property type="entry name" value="Trypsin_dom"/>
</dbReference>
<dbReference type="PRINTS" id="PR00722">
    <property type="entry name" value="CHYMOTRYPSIN"/>
</dbReference>
<feature type="region of interest" description="Disordered" evidence="3">
    <location>
        <begin position="241"/>
        <end position="283"/>
    </location>
</feature>
<evidence type="ECO:0000256" key="4">
    <source>
        <dbReference type="SAM" id="SignalP"/>
    </source>
</evidence>
<evidence type="ECO:0000259" key="5">
    <source>
        <dbReference type="PROSITE" id="PS50240"/>
    </source>
</evidence>
<dbReference type="Gene3D" id="2.40.10.10">
    <property type="entry name" value="Trypsin-like serine proteases"/>
    <property type="match status" value="1"/>
</dbReference>
<evidence type="ECO:0000256" key="1">
    <source>
        <dbReference type="ARBA" id="ARBA00023157"/>
    </source>
</evidence>
<dbReference type="SUPFAM" id="SSF49854">
    <property type="entry name" value="Spermadhesin, CUB domain"/>
    <property type="match status" value="1"/>
</dbReference>
<evidence type="ECO:0000313" key="6">
    <source>
        <dbReference type="EMBL" id="KAF6200869.1"/>
    </source>
</evidence>
<dbReference type="GO" id="GO:0006508">
    <property type="term" value="P:proteolysis"/>
    <property type="evidence" value="ECO:0007669"/>
    <property type="project" value="UniProtKB-KW"/>
</dbReference>
<dbReference type="Proteomes" id="UP000466442">
    <property type="component" value="Unassembled WGS sequence"/>
</dbReference>
<dbReference type="InterPro" id="IPR035914">
    <property type="entry name" value="Sperma_CUB_dom_sf"/>
</dbReference>
<dbReference type="SUPFAM" id="SSF50494">
    <property type="entry name" value="Trypsin-like serine proteases"/>
    <property type="match status" value="1"/>
</dbReference>
<keyword evidence="2" id="KW-0720">Serine protease</keyword>
<keyword evidence="2" id="KW-0645">Protease</keyword>
<dbReference type="PANTHER" id="PTHR24252">
    <property type="entry name" value="ACROSIN-RELATED"/>
    <property type="match status" value="1"/>
</dbReference>
<dbReference type="PANTHER" id="PTHR24252:SF7">
    <property type="entry name" value="HYALIN"/>
    <property type="match status" value="1"/>
</dbReference>
<proteinExistence type="predicted"/>
<keyword evidence="1" id="KW-1015">Disulfide bond</keyword>
<feature type="compositionally biased region" description="Basic and acidic residues" evidence="3">
    <location>
        <begin position="246"/>
        <end position="270"/>
    </location>
</feature>
<keyword evidence="7" id="KW-1185">Reference proteome</keyword>
<feature type="domain" description="Peptidase S1" evidence="5">
    <location>
        <begin position="292"/>
        <end position="524"/>
    </location>
</feature>
<dbReference type="AlphaFoldDB" id="A0A8S9WXB6"/>
<dbReference type="FunFam" id="2.40.10.10:FF:000068">
    <property type="entry name" value="transmembrane protease serine 2"/>
    <property type="match status" value="1"/>
</dbReference>
<dbReference type="EMBL" id="WIXP02000013">
    <property type="protein sequence ID" value="KAF6200869.1"/>
    <property type="molecule type" value="Genomic_DNA"/>
</dbReference>
<evidence type="ECO:0000313" key="7">
    <source>
        <dbReference type="Proteomes" id="UP000466442"/>
    </source>
</evidence>
<reference evidence="6" key="1">
    <citation type="journal article" date="2021" name="Mol. Ecol. Resour.">
        <title>Apolygus lucorum genome provides insights into omnivorousness and mesophyll feeding.</title>
        <authorList>
            <person name="Liu Y."/>
            <person name="Liu H."/>
            <person name="Wang H."/>
            <person name="Huang T."/>
            <person name="Liu B."/>
            <person name="Yang B."/>
            <person name="Yin L."/>
            <person name="Li B."/>
            <person name="Zhang Y."/>
            <person name="Zhang S."/>
            <person name="Jiang F."/>
            <person name="Zhang X."/>
            <person name="Ren Y."/>
            <person name="Wang B."/>
            <person name="Wang S."/>
            <person name="Lu Y."/>
            <person name="Wu K."/>
            <person name="Fan W."/>
            <person name="Wang G."/>
        </authorList>
    </citation>
    <scope>NUCLEOTIDE SEQUENCE</scope>
    <source>
        <strain evidence="6">12Hb</strain>
    </source>
</reference>
<sequence>MLCLTIIVVCITSSLVASEQRDFKLGDKWVSVIENAREDKLWLDNTTWNLSADGASKIRVFCTDFRTRPGSTEEETCDYGSLTLDDGISKAKYCGTQNDFVVYGNSSILTLDLHTNIHGGVFLECVAKAVREPKTYETVEISPKSGIKKISFPDELGEDNDKAWSFKSTEGKISLKCERRMEAPLDSGVCVRDVLTVDGGKGPIVSCGYEPVTVISELLEIKLRVETFLETEGHVDCIVQSLSSSEPKDEEPSPSDKEPSPETADSDEHGVSPGTKGTTCPCGKANRGGGRIINGTDVDTESKYPFMVSLRYPGGFHFCGASIISPLHILTAAHCVSDRWTKSQPEPDSVVPTVGVHQLYKDASHGETQRLKVKGIYIPDAWFAVNVSLAGDIAILVLNEPIKFSKYVSPVCLTPQQPDVVNKYIRMMGWGRTENGTPDILKEANALVLSHKVCNNNVKEVCFQRGPSASCFGDSGGPYVHLDPETNRYTQIALVSYGYGECNGRFYIGSNTAHWYDWIQEIVRATSGGHTEKASTCQKVD</sequence>
<comment type="caution">
    <text evidence="6">The sequence shown here is derived from an EMBL/GenBank/DDBJ whole genome shotgun (WGS) entry which is preliminary data.</text>
</comment>